<feature type="domain" description="Outer membrane protein beta-barrel" evidence="2">
    <location>
        <begin position="35"/>
        <end position="203"/>
    </location>
</feature>
<feature type="signal peptide" evidence="1">
    <location>
        <begin position="1"/>
        <end position="19"/>
    </location>
</feature>
<feature type="chain" id="PRO_5040890232" evidence="1">
    <location>
        <begin position="20"/>
        <end position="235"/>
    </location>
</feature>
<name>A0A9X2Y0I8_9BACT</name>
<evidence type="ECO:0000313" key="3">
    <source>
        <dbReference type="EMBL" id="MCU7552312.1"/>
    </source>
</evidence>
<dbReference type="EMBL" id="JAOTIF010000032">
    <property type="protein sequence ID" value="MCU7552312.1"/>
    <property type="molecule type" value="Genomic_DNA"/>
</dbReference>
<reference evidence="3" key="2">
    <citation type="submission" date="2023-04" db="EMBL/GenBank/DDBJ databases">
        <title>Paracnuella aquatica gen. nov., sp. nov., a member of the family Chitinophagaceae isolated from a hot spring.</title>
        <authorList>
            <person name="Wang C."/>
        </authorList>
    </citation>
    <scope>NUCLEOTIDE SEQUENCE</scope>
    <source>
        <strain evidence="3">LB-8</strain>
    </source>
</reference>
<evidence type="ECO:0000259" key="2">
    <source>
        <dbReference type="Pfam" id="PF13568"/>
    </source>
</evidence>
<proteinExistence type="predicted"/>
<dbReference type="RefSeq" id="WP_279299748.1">
    <property type="nucleotide sequence ID" value="NZ_JAOTIF010000032.1"/>
</dbReference>
<evidence type="ECO:0000256" key="1">
    <source>
        <dbReference type="SAM" id="SignalP"/>
    </source>
</evidence>
<protein>
    <submittedName>
        <fullName evidence="3">PorT family protein</fullName>
    </submittedName>
</protein>
<comment type="caution">
    <text evidence="3">The sequence shown here is derived from an EMBL/GenBank/DDBJ whole genome shotgun (WGS) entry which is preliminary data.</text>
</comment>
<evidence type="ECO:0000313" key="4">
    <source>
        <dbReference type="Proteomes" id="UP001155483"/>
    </source>
</evidence>
<dbReference type="Pfam" id="PF13568">
    <property type="entry name" value="OMP_b-brl_2"/>
    <property type="match status" value="1"/>
</dbReference>
<dbReference type="Proteomes" id="UP001155483">
    <property type="component" value="Unassembled WGS sequence"/>
</dbReference>
<keyword evidence="1" id="KW-0732">Signal</keyword>
<keyword evidence="4" id="KW-1185">Reference proteome</keyword>
<accession>A0A9X2Y0I8</accession>
<sequence>MKKVLGTVLLSFLFNFAPAQVVIALLFGDKLNTGKLEFGLVVSPAFTNFTNTVSNARSGLNLALYFNIHPDNKFFLHVEGVGKGAFGAKDIIPYPTGNDTLDHLFSTGSVERKIQIFSMPVLVRYKMTDLFFAEVGIQPSLRLKAKDFFNTKIMENDLDYTIKVTKELPRLDFGVAGGLFYKFRKDKKSMGLGIRYYYGLIDFNKTQEGTQSNTAWLLNVTIPVGTGKSSANTAK</sequence>
<dbReference type="AlphaFoldDB" id="A0A9X2Y0I8"/>
<gene>
    <name evidence="3" type="ORF">OCK74_24545</name>
</gene>
<dbReference type="InterPro" id="IPR025665">
    <property type="entry name" value="Beta-barrel_OMP_2"/>
</dbReference>
<organism evidence="3 4">
    <name type="scientific">Paraflavisolibacter caeni</name>
    <dbReference type="NCBI Taxonomy" id="2982496"/>
    <lineage>
        <taxon>Bacteria</taxon>
        <taxon>Pseudomonadati</taxon>
        <taxon>Bacteroidota</taxon>
        <taxon>Chitinophagia</taxon>
        <taxon>Chitinophagales</taxon>
        <taxon>Chitinophagaceae</taxon>
        <taxon>Paraflavisolibacter</taxon>
    </lineage>
</organism>
<reference evidence="3" key="1">
    <citation type="submission" date="2022-09" db="EMBL/GenBank/DDBJ databases">
        <authorList>
            <person name="Yuan C."/>
            <person name="Ke Z."/>
        </authorList>
    </citation>
    <scope>NUCLEOTIDE SEQUENCE</scope>
    <source>
        <strain evidence="3">LB-8</strain>
    </source>
</reference>